<comment type="caution">
    <text evidence="2">The sequence shown here is derived from an EMBL/GenBank/DDBJ whole genome shotgun (WGS) entry which is preliminary data.</text>
</comment>
<dbReference type="EMBL" id="MLIQ01000008">
    <property type="protein sequence ID" value="OHU60675.1"/>
    <property type="molecule type" value="Genomic_DNA"/>
</dbReference>
<organism evidence="2 3">
    <name type="scientific">Mycobacteroides chelonae</name>
    <name type="common">Mycobacterium chelonae</name>
    <dbReference type="NCBI Taxonomy" id="1774"/>
    <lineage>
        <taxon>Bacteria</taxon>
        <taxon>Bacillati</taxon>
        <taxon>Actinomycetota</taxon>
        <taxon>Actinomycetes</taxon>
        <taxon>Mycobacteriales</taxon>
        <taxon>Mycobacteriaceae</taxon>
        <taxon>Mycobacteroides</taxon>
    </lineage>
</organism>
<reference evidence="2 3" key="1">
    <citation type="submission" date="2016-10" db="EMBL/GenBank/DDBJ databases">
        <title>Evaluation of Human, Veterinary and Environmental Mycobacterium chelonae Isolates by Core Genome Phylogenomic Analysis, Targeted Gene Comparison, and Anti-microbial Susceptibility Patterns: A Tale of Mistaken Identities.</title>
        <authorList>
            <person name="Fogelson S.B."/>
            <person name="Camus A.C."/>
            <person name="Lorenz W."/>
            <person name="Vasireddy R."/>
            <person name="Vasireddy S."/>
            <person name="Smith T."/>
            <person name="Brown-Elliott B.A."/>
            <person name="Wallace R.J.Jr."/>
            <person name="Hasan N.A."/>
            <person name="Reischl U."/>
            <person name="Sanchez S."/>
        </authorList>
    </citation>
    <scope>NUCLEOTIDE SEQUENCE [LARGE SCALE GENOMIC DNA]</scope>
    <source>
        <strain evidence="2 3">15515</strain>
    </source>
</reference>
<dbReference type="Proteomes" id="UP000180043">
    <property type="component" value="Unassembled WGS sequence"/>
</dbReference>
<evidence type="ECO:0000256" key="1">
    <source>
        <dbReference type="SAM" id="MobiDB-lite"/>
    </source>
</evidence>
<gene>
    <name evidence="2" type="ORF">BKG82_02125</name>
</gene>
<proteinExistence type="predicted"/>
<evidence type="ECO:0000313" key="3">
    <source>
        <dbReference type="Proteomes" id="UP000180043"/>
    </source>
</evidence>
<accession>A0A1S1LWU7</accession>
<name>A0A1S1LWU7_MYCCH</name>
<dbReference type="AlphaFoldDB" id="A0A1S1LWU7"/>
<feature type="region of interest" description="Disordered" evidence="1">
    <location>
        <begin position="1"/>
        <end position="24"/>
    </location>
</feature>
<evidence type="ECO:0000313" key="2">
    <source>
        <dbReference type="EMBL" id="OHU60675.1"/>
    </source>
</evidence>
<dbReference type="RefSeq" id="WP_070940590.1">
    <property type="nucleotide sequence ID" value="NZ_MLII01000042.1"/>
</dbReference>
<protein>
    <submittedName>
        <fullName evidence="2">Uncharacterized protein</fullName>
    </submittedName>
</protein>
<sequence>MTATAPRKSAPHSPKSPTQARKAEAEGFAIVEQCGVKFRIGLGENMPFEVIEEMSSRPEPQSEAERREYDLAVTKALLGPDQWGAFRAAQPTVRDYNELCDKINGLTGN</sequence>